<evidence type="ECO:0000256" key="2">
    <source>
        <dbReference type="SAM" id="Phobius"/>
    </source>
</evidence>
<dbReference type="RefSeq" id="XP_028515663.1">
    <property type="nucleotide sequence ID" value="XM_028659862.1"/>
</dbReference>
<dbReference type="RefSeq" id="XP_020903041.1">
    <property type="nucleotide sequence ID" value="XM_021047382.2"/>
</dbReference>
<dbReference type="RefSeq" id="XP_028515665.1">
    <property type="nucleotide sequence ID" value="XM_028659864.1"/>
</dbReference>
<feature type="region of interest" description="Disordered" evidence="1">
    <location>
        <begin position="1"/>
        <end position="25"/>
    </location>
</feature>
<evidence type="ECO:0000313" key="3">
    <source>
        <dbReference type="EnsemblMetazoa" id="XP_020903041.1"/>
    </source>
</evidence>
<dbReference type="AlphaFoldDB" id="A0A913XET2"/>
<sequence>MATTKPCNCGNETRNNGKRNNDTHEENTDVHHTVIGVSIAVGCIAVLVIVVGIWLTLRRRRLLKTEEVGQESELSDDYPNSLRTCRGDRVRVMSMTKFDMYGGSLCDLSRAGHTERERHLAKQSFSSTSCHDFLYHGNHNNTILNTLAATWSIQTLPDPPLPGDVVIQRVSRNPLYNRPGLGNHVRRCVSNNALYESVDNIFSGIKRNKNCRNYCSGSPAYQSIDELKLPSSITPKAQVSHYERVDIINYNFKTIQQNRKP</sequence>
<name>A0A913XET2_EXADI</name>
<keyword evidence="4" id="KW-1185">Reference proteome</keyword>
<dbReference type="KEGG" id="epa:110241518"/>
<organism evidence="3 4">
    <name type="scientific">Exaiptasia diaphana</name>
    <name type="common">Tropical sea anemone</name>
    <name type="synonym">Aiptasia pulchella</name>
    <dbReference type="NCBI Taxonomy" id="2652724"/>
    <lineage>
        <taxon>Eukaryota</taxon>
        <taxon>Metazoa</taxon>
        <taxon>Cnidaria</taxon>
        <taxon>Anthozoa</taxon>
        <taxon>Hexacorallia</taxon>
        <taxon>Actiniaria</taxon>
        <taxon>Aiptasiidae</taxon>
        <taxon>Exaiptasia</taxon>
    </lineage>
</organism>
<keyword evidence="2" id="KW-1133">Transmembrane helix</keyword>
<evidence type="ECO:0000313" key="4">
    <source>
        <dbReference type="Proteomes" id="UP000887567"/>
    </source>
</evidence>
<feature type="transmembrane region" description="Helical" evidence="2">
    <location>
        <begin position="34"/>
        <end position="57"/>
    </location>
</feature>
<dbReference type="EnsemblMetazoa" id="XM_028659862.1">
    <property type="protein sequence ID" value="XP_028515663.1"/>
    <property type="gene ID" value="LOC110241518"/>
</dbReference>
<evidence type="ECO:0000256" key="1">
    <source>
        <dbReference type="SAM" id="MobiDB-lite"/>
    </source>
</evidence>
<protein>
    <submittedName>
        <fullName evidence="3">Uncharacterized protein</fullName>
    </submittedName>
</protein>
<dbReference type="EnsemblMetazoa" id="XM_028659864.1">
    <property type="protein sequence ID" value="XP_028515665.1"/>
    <property type="gene ID" value="LOC110241518"/>
</dbReference>
<dbReference type="EnsemblMetazoa" id="XM_021047382.2">
    <property type="protein sequence ID" value="XP_020903041.1"/>
    <property type="gene ID" value="LOC110241518"/>
</dbReference>
<dbReference type="OrthoDB" id="5957147at2759"/>
<proteinExistence type="predicted"/>
<keyword evidence="2" id="KW-0472">Membrane</keyword>
<feature type="compositionally biased region" description="Polar residues" evidence="1">
    <location>
        <begin position="1"/>
        <end position="14"/>
    </location>
</feature>
<accession>A0A913XET2</accession>
<reference evidence="3" key="1">
    <citation type="submission" date="2022-11" db="UniProtKB">
        <authorList>
            <consortium name="EnsemblMetazoa"/>
        </authorList>
    </citation>
    <scope>IDENTIFICATION</scope>
</reference>
<dbReference type="Proteomes" id="UP000887567">
    <property type="component" value="Unplaced"/>
</dbReference>
<dbReference type="GeneID" id="110241518"/>
<keyword evidence="2" id="KW-0812">Transmembrane</keyword>